<proteinExistence type="predicted"/>
<keyword evidence="2" id="KW-1185">Reference proteome</keyword>
<dbReference type="Gene3D" id="2.160.20.80">
    <property type="entry name" value="E3 ubiquitin-protein ligase SopA"/>
    <property type="match status" value="1"/>
</dbReference>
<dbReference type="PANTHER" id="PTHR14136:SF17">
    <property type="entry name" value="BTB_POZ DOMAIN-CONTAINING PROTEIN KCTD9"/>
    <property type="match status" value="1"/>
</dbReference>
<dbReference type="STRING" id="50340.PF66_01741"/>
<dbReference type="RefSeq" id="WP_081009823.1">
    <property type="nucleotide sequence ID" value="NZ_JSYZ01000005.1"/>
</dbReference>
<dbReference type="Pfam" id="PF00805">
    <property type="entry name" value="Pentapeptide"/>
    <property type="match status" value="3"/>
</dbReference>
<dbReference type="InterPro" id="IPR001646">
    <property type="entry name" value="5peptide_repeat"/>
</dbReference>
<dbReference type="InterPro" id="IPR051082">
    <property type="entry name" value="Pentapeptide-BTB/POZ_domain"/>
</dbReference>
<sequence length="214" mass="23878">MSGLVYRDKKVEESEFSGIKTVAAEFYNCDFSQADLTESEFVGCKFYDHDAELGCRFRGASLMRSSFKKCDLTMCSFNFVKALGIEMSSCKLQGADFSNASFMNMVTHKSWFCQAIITDCNLSYANFSKVVLEKCELWGNRWVGTNIKGASFKGSDLSGGEFNSFEWECADFRGCDLRSSDLGALDVRRVNLDGAKLEIDQICNLARVLGVEVV</sequence>
<comment type="caution">
    <text evidence="1">The sequence shown here is derived from an EMBL/GenBank/DDBJ whole genome shotgun (WGS) entry which is preliminary data.</text>
</comment>
<gene>
    <name evidence="1" type="ORF">PF66_01741</name>
</gene>
<dbReference type="SUPFAM" id="SSF141571">
    <property type="entry name" value="Pentapeptide repeat-like"/>
    <property type="match status" value="1"/>
</dbReference>
<dbReference type="PANTHER" id="PTHR14136">
    <property type="entry name" value="BTB_POZ DOMAIN-CONTAINING PROTEIN KCTD9"/>
    <property type="match status" value="1"/>
</dbReference>
<organism evidence="1 2">
    <name type="scientific">Pseudomonas asplenii</name>
    <dbReference type="NCBI Taxonomy" id="53407"/>
    <lineage>
        <taxon>Bacteria</taxon>
        <taxon>Pseudomonadati</taxon>
        <taxon>Pseudomonadota</taxon>
        <taxon>Gammaproteobacteria</taxon>
        <taxon>Pseudomonadales</taxon>
        <taxon>Pseudomonadaceae</taxon>
        <taxon>Pseudomonas</taxon>
    </lineage>
</organism>
<dbReference type="AlphaFoldDB" id="A0A0M9GHZ3"/>
<dbReference type="NCBIfam" id="NF033086">
    <property type="entry name" value="penta_rpt_Qnr"/>
    <property type="match status" value="1"/>
</dbReference>
<dbReference type="OrthoDB" id="156143at2"/>
<protein>
    <submittedName>
        <fullName evidence="1">Putative low-complexity protein</fullName>
    </submittedName>
</protein>
<reference evidence="1 2" key="1">
    <citation type="journal article" date="2015" name="PLoS ONE">
        <title>Rice-Infecting Pseudomonas Genomes Are Highly Accessorized and Harbor Multiple Putative Virulence Mechanisms to Cause Sheath Brown Rot.</title>
        <authorList>
            <person name="Quibod I.L."/>
            <person name="Grande G."/>
            <person name="Oreiro E.G."/>
            <person name="Borja F.N."/>
            <person name="Dossa G.S."/>
            <person name="Mauleon R."/>
            <person name="Cruz C.V."/>
            <person name="Oliva R."/>
        </authorList>
    </citation>
    <scope>NUCLEOTIDE SEQUENCE [LARGE SCALE GENOMIC DNA]</scope>
    <source>
        <strain evidence="1 2">IRRI 6609</strain>
    </source>
</reference>
<dbReference type="PATRIC" id="fig|50340.43.peg.4998"/>
<name>A0A0M9GHZ3_9PSED</name>
<evidence type="ECO:0000313" key="2">
    <source>
        <dbReference type="Proteomes" id="UP000037931"/>
    </source>
</evidence>
<dbReference type="Proteomes" id="UP000037931">
    <property type="component" value="Unassembled WGS sequence"/>
</dbReference>
<dbReference type="EMBL" id="JSYZ01000005">
    <property type="protein sequence ID" value="KPA91718.1"/>
    <property type="molecule type" value="Genomic_DNA"/>
</dbReference>
<evidence type="ECO:0000313" key="1">
    <source>
        <dbReference type="EMBL" id="KPA91718.1"/>
    </source>
</evidence>
<accession>A0A0M9GHZ3</accession>